<dbReference type="Gene3D" id="3.90.1150.10">
    <property type="entry name" value="Aspartate Aminotransferase, domain 1"/>
    <property type="match status" value="1"/>
</dbReference>
<keyword evidence="9" id="KW-1185">Reference proteome</keyword>
<evidence type="ECO:0000256" key="5">
    <source>
        <dbReference type="ARBA" id="ARBA00022898"/>
    </source>
</evidence>
<dbReference type="CDD" id="cd00609">
    <property type="entry name" value="AAT_like"/>
    <property type="match status" value="1"/>
</dbReference>
<keyword evidence="3 6" id="KW-0032">Aminotransferase</keyword>
<evidence type="ECO:0000313" key="9">
    <source>
        <dbReference type="Proteomes" id="UP000214688"/>
    </source>
</evidence>
<dbReference type="OrthoDB" id="9802328at2"/>
<dbReference type="Gene3D" id="3.40.640.10">
    <property type="entry name" value="Type I PLP-dependent aspartate aminotransferase-like (Major domain)"/>
    <property type="match status" value="1"/>
</dbReference>
<dbReference type="EC" id="2.6.1.-" evidence="6"/>
<keyword evidence="5" id="KW-0663">Pyridoxal phosphate</keyword>
<evidence type="ECO:0000256" key="1">
    <source>
        <dbReference type="ARBA" id="ARBA00001933"/>
    </source>
</evidence>
<dbReference type="GO" id="GO:0030170">
    <property type="term" value="F:pyridoxal phosphate binding"/>
    <property type="evidence" value="ECO:0007669"/>
    <property type="project" value="InterPro"/>
</dbReference>
<dbReference type="InterPro" id="IPR015421">
    <property type="entry name" value="PyrdxlP-dep_Trfase_major"/>
</dbReference>
<dbReference type="GO" id="GO:0008483">
    <property type="term" value="F:transaminase activity"/>
    <property type="evidence" value="ECO:0007669"/>
    <property type="project" value="UniProtKB-KW"/>
</dbReference>
<reference evidence="8 9" key="1">
    <citation type="journal article" date="2015" name="Int. J. Syst. Evol. Microbiol.">
        <title>Tumebacillus algifaecis sp. nov., isolated from decomposing algal scum.</title>
        <authorList>
            <person name="Wu Y.F."/>
            <person name="Zhang B."/>
            <person name="Xing P."/>
            <person name="Wu Q.L."/>
            <person name="Liu S.J."/>
        </authorList>
    </citation>
    <scope>NUCLEOTIDE SEQUENCE [LARGE SCALE GENOMIC DNA]</scope>
    <source>
        <strain evidence="8 9">THMBR28</strain>
    </source>
</reference>
<dbReference type="PANTHER" id="PTHR46383">
    <property type="entry name" value="ASPARTATE AMINOTRANSFERASE"/>
    <property type="match status" value="1"/>
</dbReference>
<organism evidence="8 9">
    <name type="scientific">Tumebacillus algifaecis</name>
    <dbReference type="NCBI Taxonomy" id="1214604"/>
    <lineage>
        <taxon>Bacteria</taxon>
        <taxon>Bacillati</taxon>
        <taxon>Bacillota</taxon>
        <taxon>Bacilli</taxon>
        <taxon>Bacillales</taxon>
        <taxon>Alicyclobacillaceae</taxon>
        <taxon>Tumebacillus</taxon>
    </lineage>
</organism>
<feature type="domain" description="Aminotransferase class I/classII large" evidence="7">
    <location>
        <begin position="33"/>
        <end position="387"/>
    </location>
</feature>
<sequence length="395" mass="43437">MAWGLSDRVKNIAPSPTLSIDAKTKQMIAEGIDVINLSVGEPDFGTPEVACTAGKLAIDEQFTKYTAVPGILELRKKIADFLQGHSGLTYTADDILVSSGAKHSLYNAFMALCNPGDEVILPAPYWVSYPEMITLAEATPVVIHTDETTGFKITPAQLEAAITPKTKVLLLNSPSNPTGAVYTREELQALAEVILKHDFYVISDEIYDQLVYDVEQVSIATFGDEMKARTLLINGFSKAYSMTGWRVGYMAADRSLIKAMTSFQSHTTANPASISQRAAVAALDHRDEQMVSEFRWRRDYVLERLRHMPHLTCDTPSGAFYVFPNCSATYGKSYQGKAINKSDDFAALLLEHAKIALVPGSGFGAPNNFRISYATSRDNLAKAMDRLEAFLRLVQ</sequence>
<dbReference type="InterPro" id="IPR004838">
    <property type="entry name" value="NHTrfase_class1_PyrdxlP-BS"/>
</dbReference>
<evidence type="ECO:0000256" key="2">
    <source>
        <dbReference type="ARBA" id="ARBA00007441"/>
    </source>
</evidence>
<dbReference type="RefSeq" id="WP_094235023.1">
    <property type="nucleotide sequence ID" value="NZ_CP022657.1"/>
</dbReference>
<dbReference type="InterPro" id="IPR015424">
    <property type="entry name" value="PyrdxlP-dep_Trfase"/>
</dbReference>
<dbReference type="InterPro" id="IPR004839">
    <property type="entry name" value="Aminotransferase_I/II_large"/>
</dbReference>
<evidence type="ECO:0000256" key="6">
    <source>
        <dbReference type="RuleBase" id="RU000481"/>
    </source>
</evidence>
<dbReference type="PROSITE" id="PS00105">
    <property type="entry name" value="AA_TRANSFER_CLASS_1"/>
    <property type="match status" value="1"/>
</dbReference>
<dbReference type="KEGG" id="tab:CIG75_01425"/>
<protein>
    <recommendedName>
        <fullName evidence="6">Aminotransferase</fullName>
        <ecNumber evidence="6">2.6.1.-</ecNumber>
    </recommendedName>
</protein>
<dbReference type="AlphaFoldDB" id="A0A223CXD1"/>
<name>A0A223CXD1_9BACL</name>
<dbReference type="InterPro" id="IPR015422">
    <property type="entry name" value="PyrdxlP-dep_Trfase_small"/>
</dbReference>
<keyword evidence="4 6" id="KW-0808">Transferase</keyword>
<dbReference type="Pfam" id="PF00155">
    <property type="entry name" value="Aminotran_1_2"/>
    <property type="match status" value="1"/>
</dbReference>
<accession>A0A223CXD1</accession>
<gene>
    <name evidence="8" type="ORF">CIG75_01425</name>
</gene>
<dbReference type="GO" id="GO:0006520">
    <property type="term" value="P:amino acid metabolic process"/>
    <property type="evidence" value="ECO:0007669"/>
    <property type="project" value="InterPro"/>
</dbReference>
<dbReference type="FunFam" id="3.40.640.10:FF:000033">
    <property type="entry name" value="Aspartate aminotransferase"/>
    <property type="match status" value="1"/>
</dbReference>
<evidence type="ECO:0000313" key="8">
    <source>
        <dbReference type="EMBL" id="ASS73763.1"/>
    </source>
</evidence>
<dbReference type="PANTHER" id="PTHR46383:SF1">
    <property type="entry name" value="ASPARTATE AMINOTRANSFERASE"/>
    <property type="match status" value="1"/>
</dbReference>
<evidence type="ECO:0000259" key="7">
    <source>
        <dbReference type="Pfam" id="PF00155"/>
    </source>
</evidence>
<dbReference type="SUPFAM" id="SSF53383">
    <property type="entry name" value="PLP-dependent transferases"/>
    <property type="match status" value="1"/>
</dbReference>
<dbReference type="Proteomes" id="UP000214688">
    <property type="component" value="Chromosome"/>
</dbReference>
<proteinExistence type="inferred from homology"/>
<comment type="cofactor">
    <cofactor evidence="1 6">
        <name>pyridoxal 5'-phosphate</name>
        <dbReference type="ChEBI" id="CHEBI:597326"/>
    </cofactor>
</comment>
<dbReference type="InterPro" id="IPR050596">
    <property type="entry name" value="AspAT/PAT-like"/>
</dbReference>
<evidence type="ECO:0000256" key="4">
    <source>
        <dbReference type="ARBA" id="ARBA00022679"/>
    </source>
</evidence>
<evidence type="ECO:0000256" key="3">
    <source>
        <dbReference type="ARBA" id="ARBA00022576"/>
    </source>
</evidence>
<dbReference type="EMBL" id="CP022657">
    <property type="protein sequence ID" value="ASS73763.1"/>
    <property type="molecule type" value="Genomic_DNA"/>
</dbReference>
<comment type="similarity">
    <text evidence="2 6">Belongs to the class-I pyridoxal-phosphate-dependent aminotransferase family.</text>
</comment>